<proteinExistence type="predicted"/>
<evidence type="ECO:0000313" key="3">
    <source>
        <dbReference type="Proteomes" id="UP001234581"/>
    </source>
</evidence>
<dbReference type="RefSeq" id="XP_058348282.1">
    <property type="nucleotide sequence ID" value="XM_058480718.1"/>
</dbReference>
<reference evidence="2 3" key="1">
    <citation type="submission" date="2023-03" db="EMBL/GenBank/DDBJ databases">
        <title>Genome sequence of Lichtheimia ornata CBS 291.66.</title>
        <authorList>
            <person name="Mohabir J.T."/>
            <person name="Shea T.P."/>
            <person name="Kurbessoian T."/>
            <person name="Berby B."/>
            <person name="Fontaine J."/>
            <person name="Livny J."/>
            <person name="Gnirke A."/>
            <person name="Stajich J.E."/>
            <person name="Cuomo C.A."/>
        </authorList>
    </citation>
    <scope>NUCLEOTIDE SEQUENCE [LARGE SCALE GENOMIC DNA]</scope>
    <source>
        <strain evidence="2">CBS 291.66</strain>
    </source>
</reference>
<gene>
    <name evidence="2" type="ORF">O0I10_000609</name>
</gene>
<feature type="signal peptide" evidence="1">
    <location>
        <begin position="1"/>
        <end position="26"/>
    </location>
</feature>
<evidence type="ECO:0000313" key="2">
    <source>
        <dbReference type="EMBL" id="KAJ8663370.1"/>
    </source>
</evidence>
<keyword evidence="1" id="KW-0732">Signal</keyword>
<name>A0AAD7Y3Z3_9FUNG</name>
<comment type="caution">
    <text evidence="2">The sequence shown here is derived from an EMBL/GenBank/DDBJ whole genome shotgun (WGS) entry which is preliminary data.</text>
</comment>
<feature type="chain" id="PRO_5042101919" evidence="1">
    <location>
        <begin position="27"/>
        <end position="147"/>
    </location>
</feature>
<dbReference type="Proteomes" id="UP001234581">
    <property type="component" value="Unassembled WGS sequence"/>
</dbReference>
<dbReference type="AlphaFoldDB" id="A0AAD7Y3Z3"/>
<sequence>MLCFSLFHPLWLLLAILGGSSIVVLGDQIIIDEPPNGAAFHAGATIDIRYRVRFNGMASLNSAAVSIAEADSKRVVSVFPNATWVRTGDGPRSAHDEWEIPYNMPNGSYTMLVTGLANHPCSNNGRPPYNRCNSTLESSVTFSVIHS</sequence>
<keyword evidence="3" id="KW-1185">Reference proteome</keyword>
<dbReference type="EMBL" id="JARTCD010000002">
    <property type="protein sequence ID" value="KAJ8663370.1"/>
    <property type="molecule type" value="Genomic_DNA"/>
</dbReference>
<accession>A0AAD7Y3Z3</accession>
<evidence type="ECO:0000256" key="1">
    <source>
        <dbReference type="SAM" id="SignalP"/>
    </source>
</evidence>
<protein>
    <submittedName>
        <fullName evidence="2">Uncharacterized protein</fullName>
    </submittedName>
</protein>
<dbReference type="GeneID" id="83208031"/>
<organism evidence="2 3">
    <name type="scientific">Lichtheimia ornata</name>
    <dbReference type="NCBI Taxonomy" id="688661"/>
    <lineage>
        <taxon>Eukaryota</taxon>
        <taxon>Fungi</taxon>
        <taxon>Fungi incertae sedis</taxon>
        <taxon>Mucoromycota</taxon>
        <taxon>Mucoromycotina</taxon>
        <taxon>Mucoromycetes</taxon>
        <taxon>Mucorales</taxon>
        <taxon>Lichtheimiaceae</taxon>
        <taxon>Lichtheimia</taxon>
    </lineage>
</organism>